<protein>
    <submittedName>
        <fullName evidence="3">Bestrophin homolog</fullName>
    </submittedName>
</protein>
<name>A0A183JT59_9TREM</name>
<dbReference type="Proteomes" id="UP000279833">
    <property type="component" value="Unassembled WGS sequence"/>
</dbReference>
<organism evidence="3">
    <name type="scientific">Schistosoma curassoni</name>
    <dbReference type="NCBI Taxonomy" id="6186"/>
    <lineage>
        <taxon>Eukaryota</taxon>
        <taxon>Metazoa</taxon>
        <taxon>Spiralia</taxon>
        <taxon>Lophotrochozoa</taxon>
        <taxon>Platyhelminthes</taxon>
        <taxon>Trematoda</taxon>
        <taxon>Digenea</taxon>
        <taxon>Strigeidida</taxon>
        <taxon>Schistosomatoidea</taxon>
        <taxon>Schistosomatidae</taxon>
        <taxon>Schistosoma</taxon>
    </lineage>
</organism>
<accession>A0A183JT59</accession>
<proteinExistence type="predicted"/>
<reference evidence="1 2" key="2">
    <citation type="submission" date="2018-11" db="EMBL/GenBank/DDBJ databases">
        <authorList>
            <consortium name="Pathogen Informatics"/>
        </authorList>
    </citation>
    <scope>NUCLEOTIDE SEQUENCE [LARGE SCALE GENOMIC DNA]</scope>
    <source>
        <strain evidence="1">Dakar</strain>
        <strain evidence="2">Dakar, Senegal</strain>
    </source>
</reference>
<keyword evidence="2" id="KW-1185">Reference proteome</keyword>
<evidence type="ECO:0000313" key="1">
    <source>
        <dbReference type="EMBL" id="VDO99154.1"/>
    </source>
</evidence>
<evidence type="ECO:0000313" key="2">
    <source>
        <dbReference type="Proteomes" id="UP000279833"/>
    </source>
</evidence>
<dbReference type="AlphaFoldDB" id="A0A183JT59"/>
<reference evidence="3" key="1">
    <citation type="submission" date="2016-06" db="UniProtKB">
        <authorList>
            <consortium name="WormBaseParasite"/>
        </authorList>
    </citation>
    <scope>IDENTIFICATION</scope>
</reference>
<dbReference type="EMBL" id="UZAK01010933">
    <property type="protein sequence ID" value="VDO99154.1"/>
    <property type="molecule type" value="Genomic_DNA"/>
</dbReference>
<sequence>MDLGCLQALWVEIFCTQMTYFLLVTRTVLLHFGGSVQEAAFDAFIPYIQLYYLKMSANW</sequence>
<evidence type="ECO:0000313" key="3">
    <source>
        <dbReference type="WBParaSite" id="SCUD_0000589901-mRNA-1"/>
    </source>
</evidence>
<gene>
    <name evidence="1" type="ORF">SCUD_LOCUS5899</name>
</gene>
<dbReference type="WBParaSite" id="SCUD_0000589901-mRNA-1">
    <property type="protein sequence ID" value="SCUD_0000589901-mRNA-1"/>
    <property type="gene ID" value="SCUD_0000589901"/>
</dbReference>